<dbReference type="SUPFAM" id="SSF82693">
    <property type="entry name" value="Multidrug efflux transporter AcrB pore domain, PN1, PN2, PC1 and PC2 subdomains"/>
    <property type="match status" value="2"/>
</dbReference>
<feature type="transmembrane region" description="Helical" evidence="2">
    <location>
        <begin position="1309"/>
        <end position="1333"/>
    </location>
</feature>
<feature type="transmembrane region" description="Helical" evidence="2">
    <location>
        <begin position="12"/>
        <end position="29"/>
    </location>
</feature>
<keyword evidence="4" id="KW-1185">Reference proteome</keyword>
<evidence type="ECO:0000256" key="2">
    <source>
        <dbReference type="SAM" id="Phobius"/>
    </source>
</evidence>
<dbReference type="InterPro" id="IPR027463">
    <property type="entry name" value="AcrB_DN_DC_subdom"/>
</dbReference>
<dbReference type="InterPro" id="IPR001036">
    <property type="entry name" value="Acrflvin-R"/>
</dbReference>
<feature type="transmembrane region" description="Helical" evidence="2">
    <location>
        <begin position="790"/>
        <end position="817"/>
    </location>
</feature>
<feature type="coiled-coil region" evidence="1">
    <location>
        <begin position="426"/>
        <end position="460"/>
    </location>
</feature>
<feature type="transmembrane region" description="Helical" evidence="2">
    <location>
        <begin position="1276"/>
        <end position="1297"/>
    </location>
</feature>
<keyword evidence="2" id="KW-0472">Membrane</keyword>
<dbReference type="Gene3D" id="1.20.1640.10">
    <property type="entry name" value="Multidrug efflux transporter AcrB transmembrane domain"/>
    <property type="match status" value="3"/>
</dbReference>
<keyword evidence="1" id="KW-0175">Coiled coil</keyword>
<reference evidence="3 4" key="1">
    <citation type="submission" date="2016-11" db="EMBL/GenBank/DDBJ databases">
        <authorList>
            <person name="Jaros S."/>
            <person name="Januszkiewicz K."/>
            <person name="Wedrychowicz H."/>
        </authorList>
    </citation>
    <scope>NUCLEOTIDE SEQUENCE [LARGE SCALE GENOMIC DNA]</scope>
    <source>
        <strain evidence="3 4">DSM 17459</strain>
    </source>
</reference>
<accession>A0A1M5CHL0</accession>
<evidence type="ECO:0000313" key="3">
    <source>
        <dbReference type="EMBL" id="SHF53892.1"/>
    </source>
</evidence>
<dbReference type="STRING" id="1122155.SAMN02745158_04139"/>
<dbReference type="Pfam" id="PF00873">
    <property type="entry name" value="ACR_tran"/>
    <property type="match status" value="2"/>
</dbReference>
<dbReference type="GO" id="GO:0005886">
    <property type="term" value="C:plasma membrane"/>
    <property type="evidence" value="ECO:0007669"/>
    <property type="project" value="TreeGrafter"/>
</dbReference>
<proteinExistence type="predicted"/>
<dbReference type="EMBL" id="FQVI01000040">
    <property type="protein sequence ID" value="SHF53892.1"/>
    <property type="molecule type" value="Genomic_DNA"/>
</dbReference>
<feature type="transmembrane region" description="Helical" evidence="2">
    <location>
        <begin position="713"/>
        <end position="738"/>
    </location>
</feature>
<feature type="transmembrane region" description="Helical" evidence="2">
    <location>
        <begin position="838"/>
        <end position="863"/>
    </location>
</feature>
<dbReference type="PANTHER" id="PTHR32063">
    <property type="match status" value="1"/>
</dbReference>
<dbReference type="GO" id="GO:0042910">
    <property type="term" value="F:xenobiotic transmembrane transporter activity"/>
    <property type="evidence" value="ECO:0007669"/>
    <property type="project" value="TreeGrafter"/>
</dbReference>
<dbReference type="PANTHER" id="PTHR32063:SF0">
    <property type="entry name" value="SWARMING MOTILITY PROTEIN SWRC"/>
    <property type="match status" value="1"/>
</dbReference>
<feature type="transmembrane region" description="Helical" evidence="2">
    <location>
        <begin position="1204"/>
        <end position="1224"/>
    </location>
</feature>
<dbReference type="RefSeq" id="WP_072854666.1">
    <property type="nucleotide sequence ID" value="NZ_FQVI01000040.1"/>
</dbReference>
<keyword evidence="2" id="KW-1133">Transmembrane helix</keyword>
<dbReference type="SUPFAM" id="SSF82866">
    <property type="entry name" value="Multidrug efflux transporter AcrB transmembrane domain"/>
    <property type="match status" value="2"/>
</dbReference>
<feature type="transmembrane region" description="Helical" evidence="2">
    <location>
        <begin position="1178"/>
        <end position="1197"/>
    </location>
</feature>
<keyword evidence="2" id="KW-0812">Transmembrane</keyword>
<feature type="transmembrane region" description="Helical" evidence="2">
    <location>
        <begin position="687"/>
        <end position="707"/>
    </location>
</feature>
<dbReference type="Gene3D" id="3.30.70.1320">
    <property type="entry name" value="Multidrug efflux transporter AcrB pore domain like"/>
    <property type="match status" value="2"/>
</dbReference>
<dbReference type="Gene3D" id="3.30.70.1440">
    <property type="entry name" value="Multidrug efflux transporter AcrB pore domain"/>
    <property type="match status" value="1"/>
</dbReference>
<dbReference type="OrthoDB" id="9757876at2"/>
<dbReference type="Proteomes" id="UP000184245">
    <property type="component" value="Unassembled WGS sequence"/>
</dbReference>
<feature type="coiled-coil region" evidence="1">
    <location>
        <begin position="274"/>
        <end position="339"/>
    </location>
</feature>
<gene>
    <name evidence="3" type="ORF">SAMN02745158_04139</name>
</gene>
<feature type="transmembrane region" description="Helical" evidence="2">
    <location>
        <begin position="758"/>
        <end position="778"/>
    </location>
</feature>
<evidence type="ECO:0000256" key="1">
    <source>
        <dbReference type="SAM" id="Coils"/>
    </source>
</evidence>
<feature type="coiled-coil region" evidence="1">
    <location>
        <begin position="365"/>
        <end position="399"/>
    </location>
</feature>
<dbReference type="Gene3D" id="3.30.2090.10">
    <property type="entry name" value="Multidrug efflux transporter AcrB TolC docking domain, DN and DC subdomains"/>
    <property type="match status" value="3"/>
</dbReference>
<protein>
    <submittedName>
        <fullName evidence="3">Multidrug efflux pump subunit AcrB</fullName>
    </submittedName>
</protein>
<feature type="coiled-coil region" evidence="1">
    <location>
        <begin position="200"/>
        <end position="245"/>
    </location>
</feature>
<sequence length="1358" mass="147196">MLSRYSVKRPYTVVVAVVLVIILGIVSFTKMSTDLLPSMNLPYAVVLTTYPGANPETVEEVVTKPVEQSMATVGNIKNVSSSSSENMSMVILEFNESTNMDSVTIEMREKLDQIGSYWDDSIGKPIIMKLNPDMLPVMVAAVDIKGMDSGEISDYVNDTFSSEIESLEGVASVSTTGGIQQKVQVTLRQDKIDETNQKVRDAINGTFMEKEDELQEAQDKLDSGKEELEKGKDQLDAGKDELASKMGEGEAKLHSAQGELTKGETQLDLFLPVIQALNSKAAELDAAEEALDKTAAETDNAYEQLMQLKAGLEGLMQGIEGYNAQLQQLYKELEELQGQLTAGPQAEDEALGVQGMGEASAGEDTSSIQKKIEQIQNQIEEAEKNRKQLEEQLEVIFKQLNVSDGEAAKASIDQQLEALGKTGDEIRTAKAKLHDARAQLKVQQQEMENAKAQVEAGKVQASDALAALNTQKIIATIDMSVAASKIDAGTSQIDQAQTQLDAGKEQLDDAKESAMEGSDLNDILTLDMLKGILAGENFAMPAGYVAEDGISYLVRVGDKLENLGELEDLVILDMGLDGLKPIHLSDVADVAVTDNSSEVYAKINGQPGVMLSVEKQTEYSTGDVTDRILDKFEQLKSENEDLEVTVLMDQGVYIDMVVDSVLQNMIYGGILAILILFLFLRNIRPTLVIACSIPISVVTAVVLMYFSGVTLNVISLSGLALGIGMLVDNSIVVIENIYRMRSEGVPGKKAAIEGAKEVAGAITASTLTTVCVFAPIVFTEGITRQLFVDMGLTIAYSLAASLVVALTLVPMMSAGLLRKTVIKPSKKLDRVRDAYGQLIDWALSHKAVVLLAAVLMFAGSMVLEIRQGTSFMPEMESTEASLSVTTEKGTSFEDTTRIADEVIEKIQDIEDIETIGAMAGGSTMSLGSTDNSVQIYLILKEDKKLDSNQLEKEILKRTKGIDAEVAVTTSSMDMSAMGGSGINIQIKGKELDTLQTLATGLAGKIENIKGLQNISDGMEDTDAEYRIVVNKERAMEHKLTVAQVFQAINAKLADPSSATTLSTATKDYGVYLEKDTDEKLTREDIADITISVTNNEGEKEDIRIGDIADFQRAVGPQAITRNGQSRYMSVTAEIDGDHNIGLVSDEVQKILDHYELPEGYTAEMKGEDETINDAMEQLILMLLLALVFMYLIMVAQFQSLLSPFIIMFTVPLAFTGGFLGLLVSGKEISVIAMIGFVMLSGIIVNNGIVLVDYINQLRKEGMPKREAIIAAGKSRLRPIVMTALTTILGLTTMAMGLGMGGDMVQPMAIVTIGGLLYGTFLTLFVVPCIYSIFNRKNYKKDEARLQEDEGNEAIAESV</sequence>
<feature type="transmembrane region" description="Helical" evidence="2">
    <location>
        <begin position="1230"/>
        <end position="1255"/>
    </location>
</feature>
<feature type="transmembrane region" description="Helical" evidence="2">
    <location>
        <begin position="661"/>
        <end position="680"/>
    </location>
</feature>
<organism evidence="3 4">
    <name type="scientific">Lactonifactor longoviformis DSM 17459</name>
    <dbReference type="NCBI Taxonomy" id="1122155"/>
    <lineage>
        <taxon>Bacteria</taxon>
        <taxon>Bacillati</taxon>
        <taxon>Bacillota</taxon>
        <taxon>Clostridia</taxon>
        <taxon>Eubacteriales</taxon>
        <taxon>Clostridiaceae</taxon>
        <taxon>Lactonifactor</taxon>
    </lineage>
</organism>
<dbReference type="PRINTS" id="PR00702">
    <property type="entry name" value="ACRIFLAVINRP"/>
</dbReference>
<dbReference type="Gene3D" id="3.30.70.1430">
    <property type="entry name" value="Multidrug efflux transporter AcrB pore domain"/>
    <property type="match status" value="2"/>
</dbReference>
<name>A0A1M5CHL0_9CLOT</name>
<dbReference type="SUPFAM" id="SSF82714">
    <property type="entry name" value="Multidrug efflux transporter AcrB TolC docking domain, DN and DC subdomains"/>
    <property type="match status" value="1"/>
</dbReference>
<evidence type="ECO:0000313" key="4">
    <source>
        <dbReference type="Proteomes" id="UP000184245"/>
    </source>
</evidence>